<evidence type="ECO:0000256" key="1">
    <source>
        <dbReference type="SAM" id="SignalP"/>
    </source>
</evidence>
<gene>
    <name evidence="2" type="ORF">AVEN_180830_1</name>
</gene>
<keyword evidence="1" id="KW-0732">Signal</keyword>
<reference evidence="2 3" key="1">
    <citation type="journal article" date="2019" name="Sci. Rep.">
        <title>Orb-weaving spider Araneus ventricosus genome elucidates the spidroin gene catalogue.</title>
        <authorList>
            <person name="Kono N."/>
            <person name="Nakamura H."/>
            <person name="Ohtoshi R."/>
            <person name="Moran D.A.P."/>
            <person name="Shinohara A."/>
            <person name="Yoshida Y."/>
            <person name="Fujiwara M."/>
            <person name="Mori M."/>
            <person name="Tomita M."/>
            <person name="Arakawa K."/>
        </authorList>
    </citation>
    <scope>NUCLEOTIDE SEQUENCE [LARGE SCALE GENOMIC DNA]</scope>
</reference>
<sequence length="96" mass="10866">MVWGVTSWRSLGPLVLLCGRSLSQHSGASVFPRARSFFQDDNPPINRWVREWLEEHDDETEHVPCPPQSYDLSVGIFRVQNPRSISTAAQCVISTI</sequence>
<dbReference type="EMBL" id="BGPR01043036">
    <property type="protein sequence ID" value="GBO19557.1"/>
    <property type="molecule type" value="Genomic_DNA"/>
</dbReference>
<keyword evidence="3" id="KW-1185">Reference proteome</keyword>
<dbReference type="AlphaFoldDB" id="A0A4Y2V742"/>
<organism evidence="2 3">
    <name type="scientific">Araneus ventricosus</name>
    <name type="common">Orbweaver spider</name>
    <name type="synonym">Epeira ventricosa</name>
    <dbReference type="NCBI Taxonomy" id="182803"/>
    <lineage>
        <taxon>Eukaryota</taxon>
        <taxon>Metazoa</taxon>
        <taxon>Ecdysozoa</taxon>
        <taxon>Arthropoda</taxon>
        <taxon>Chelicerata</taxon>
        <taxon>Arachnida</taxon>
        <taxon>Araneae</taxon>
        <taxon>Araneomorphae</taxon>
        <taxon>Entelegynae</taxon>
        <taxon>Araneoidea</taxon>
        <taxon>Araneidae</taxon>
        <taxon>Araneus</taxon>
    </lineage>
</organism>
<dbReference type="Proteomes" id="UP000499080">
    <property type="component" value="Unassembled WGS sequence"/>
</dbReference>
<accession>A0A4Y2V742</accession>
<proteinExistence type="predicted"/>
<evidence type="ECO:0000313" key="3">
    <source>
        <dbReference type="Proteomes" id="UP000499080"/>
    </source>
</evidence>
<feature type="chain" id="PRO_5021287861" evidence="1">
    <location>
        <begin position="24"/>
        <end position="96"/>
    </location>
</feature>
<name>A0A4Y2V742_ARAVE</name>
<evidence type="ECO:0000313" key="2">
    <source>
        <dbReference type="EMBL" id="GBO19557.1"/>
    </source>
</evidence>
<comment type="caution">
    <text evidence="2">The sequence shown here is derived from an EMBL/GenBank/DDBJ whole genome shotgun (WGS) entry which is preliminary data.</text>
</comment>
<feature type="signal peptide" evidence="1">
    <location>
        <begin position="1"/>
        <end position="23"/>
    </location>
</feature>
<protein>
    <submittedName>
        <fullName evidence="2">Uncharacterized protein</fullName>
    </submittedName>
</protein>